<organism evidence="2 3">
    <name type="scientific">Araneus ventricosus</name>
    <name type="common">Orbweaver spider</name>
    <name type="synonym">Epeira ventricosa</name>
    <dbReference type="NCBI Taxonomy" id="182803"/>
    <lineage>
        <taxon>Eukaryota</taxon>
        <taxon>Metazoa</taxon>
        <taxon>Ecdysozoa</taxon>
        <taxon>Arthropoda</taxon>
        <taxon>Chelicerata</taxon>
        <taxon>Arachnida</taxon>
        <taxon>Araneae</taxon>
        <taxon>Araneomorphae</taxon>
        <taxon>Entelegynae</taxon>
        <taxon>Araneoidea</taxon>
        <taxon>Araneidae</taxon>
        <taxon>Araneus</taxon>
    </lineage>
</organism>
<dbReference type="Proteomes" id="UP000499080">
    <property type="component" value="Unassembled WGS sequence"/>
</dbReference>
<reference evidence="2 3" key="1">
    <citation type="journal article" date="2019" name="Sci. Rep.">
        <title>Orb-weaving spider Araneus ventricosus genome elucidates the spidroin gene catalogue.</title>
        <authorList>
            <person name="Kono N."/>
            <person name="Nakamura H."/>
            <person name="Ohtoshi R."/>
            <person name="Moran D.A.P."/>
            <person name="Shinohara A."/>
            <person name="Yoshida Y."/>
            <person name="Fujiwara M."/>
            <person name="Mori M."/>
            <person name="Tomita M."/>
            <person name="Arakawa K."/>
        </authorList>
    </citation>
    <scope>NUCLEOTIDE SEQUENCE [LARGE SCALE GENOMIC DNA]</scope>
</reference>
<sequence length="137" mass="16389">MHNTCCKFVQSSSKKARRKRVLRNRSKGIRENFRLRNEIKKLKFKTDMYRKRWSRANKLKAEENVSSDSPRSKARCSLNECFKVQLTPSKAKVVRQLTLFNTFSSCLKEKYAKSTQKEKRYMYNLMLNSCLKKYMPE</sequence>
<comment type="caution">
    <text evidence="2">The sequence shown here is derived from an EMBL/GenBank/DDBJ whole genome shotgun (WGS) entry which is preliminary data.</text>
</comment>
<name>A0A4Y2PCA7_ARAVE</name>
<keyword evidence="3" id="KW-1185">Reference proteome</keyword>
<evidence type="ECO:0000313" key="1">
    <source>
        <dbReference type="EMBL" id="GBM60495.1"/>
    </source>
</evidence>
<dbReference type="EMBL" id="BGPR01132027">
    <property type="protein sequence ID" value="GBN48110.1"/>
    <property type="molecule type" value="Genomic_DNA"/>
</dbReference>
<dbReference type="EMBL" id="BGPR01001726">
    <property type="protein sequence ID" value="GBM60495.1"/>
    <property type="molecule type" value="Genomic_DNA"/>
</dbReference>
<protein>
    <submittedName>
        <fullName evidence="2">Uncharacterized protein</fullName>
    </submittedName>
</protein>
<proteinExistence type="predicted"/>
<evidence type="ECO:0000313" key="3">
    <source>
        <dbReference type="Proteomes" id="UP000499080"/>
    </source>
</evidence>
<gene>
    <name evidence="2" type="ORF">AVEN_178627_1</name>
    <name evidence="1" type="ORF">AVEN_212046_1</name>
</gene>
<evidence type="ECO:0000313" key="2">
    <source>
        <dbReference type="EMBL" id="GBN48110.1"/>
    </source>
</evidence>
<dbReference type="AlphaFoldDB" id="A0A4Y2PCA7"/>
<accession>A0A4Y2PCA7</accession>